<organism evidence="2 3">
    <name type="scientific">Phytophthora lilii</name>
    <dbReference type="NCBI Taxonomy" id="2077276"/>
    <lineage>
        <taxon>Eukaryota</taxon>
        <taxon>Sar</taxon>
        <taxon>Stramenopiles</taxon>
        <taxon>Oomycota</taxon>
        <taxon>Peronosporomycetes</taxon>
        <taxon>Peronosporales</taxon>
        <taxon>Peronosporaceae</taxon>
        <taxon>Phytophthora</taxon>
    </lineage>
</organism>
<name>A0A9W7CPY4_9STRA</name>
<evidence type="ECO:0000313" key="2">
    <source>
        <dbReference type="EMBL" id="GMF35774.1"/>
    </source>
</evidence>
<accession>A0A9W7CPY4</accession>
<dbReference type="Proteomes" id="UP001165083">
    <property type="component" value="Unassembled WGS sequence"/>
</dbReference>
<sequence>MELSAYEAKRQRRIEANQQQLRALNVPKLPRPVVQSNVRKNRVPAAPVELRRSLRQRQQREKAPEQQKAETETLLALAMLPPRPKRVKMEPPELLDLPVTRPDEKLSLKGKTQHLSSSQIEIQLQDFHDKCLGTQLLPTGKHTVMQGLCPPGFTVKFSKMSGVQPWKNAVVLFVNVESDSFYDNVFHQEKVEGRNAVHFQWFGQNRWHEESPLVLRLKGMKRGHESLRFDDTYFDKRGHTEEPLLLFLRHTLVSTRGRIE</sequence>
<dbReference type="AlphaFoldDB" id="A0A9W7CPY4"/>
<feature type="region of interest" description="Disordered" evidence="1">
    <location>
        <begin position="32"/>
        <end position="70"/>
    </location>
</feature>
<feature type="compositionally biased region" description="Basic and acidic residues" evidence="1">
    <location>
        <begin position="58"/>
        <end position="70"/>
    </location>
</feature>
<gene>
    <name evidence="2" type="ORF">Plil01_001518300</name>
</gene>
<evidence type="ECO:0000256" key="1">
    <source>
        <dbReference type="SAM" id="MobiDB-lite"/>
    </source>
</evidence>
<protein>
    <submittedName>
        <fullName evidence="2">Unnamed protein product</fullName>
    </submittedName>
</protein>
<keyword evidence="3" id="KW-1185">Reference proteome</keyword>
<proteinExistence type="predicted"/>
<evidence type="ECO:0000313" key="3">
    <source>
        <dbReference type="Proteomes" id="UP001165083"/>
    </source>
</evidence>
<comment type="caution">
    <text evidence="2">The sequence shown here is derived from an EMBL/GenBank/DDBJ whole genome shotgun (WGS) entry which is preliminary data.</text>
</comment>
<reference evidence="2" key="1">
    <citation type="submission" date="2023-04" db="EMBL/GenBank/DDBJ databases">
        <title>Phytophthora lilii NBRC 32176.</title>
        <authorList>
            <person name="Ichikawa N."/>
            <person name="Sato H."/>
            <person name="Tonouchi N."/>
        </authorList>
    </citation>
    <scope>NUCLEOTIDE SEQUENCE</scope>
    <source>
        <strain evidence="2">NBRC 32176</strain>
    </source>
</reference>
<dbReference type="EMBL" id="BSXW01001317">
    <property type="protein sequence ID" value="GMF35774.1"/>
    <property type="molecule type" value="Genomic_DNA"/>
</dbReference>
<dbReference type="OrthoDB" id="73406at2759"/>